<keyword evidence="3" id="KW-1185">Reference proteome</keyword>
<reference evidence="2 3" key="1">
    <citation type="submission" date="2020-07" db="EMBL/GenBank/DDBJ databases">
        <authorList>
            <person name="Sun Q."/>
        </authorList>
    </citation>
    <scope>NUCLEOTIDE SEQUENCE [LARGE SCALE GENOMIC DNA]</scope>
    <source>
        <strain evidence="2 3">CGMCC 1.13654</strain>
    </source>
</reference>
<evidence type="ECO:0000313" key="2">
    <source>
        <dbReference type="EMBL" id="MBA2934519.1"/>
    </source>
</evidence>
<protein>
    <submittedName>
        <fullName evidence="2">Uncharacterized protein</fullName>
    </submittedName>
</protein>
<dbReference type="Proteomes" id="UP000570166">
    <property type="component" value="Unassembled WGS sequence"/>
</dbReference>
<comment type="caution">
    <text evidence="2">The sequence shown here is derived from an EMBL/GenBank/DDBJ whole genome shotgun (WGS) entry which is preliminary data.</text>
</comment>
<name>A0A838L7N2_9SPHN</name>
<feature type="region of interest" description="Disordered" evidence="1">
    <location>
        <begin position="1"/>
        <end position="65"/>
    </location>
</feature>
<gene>
    <name evidence="2" type="ORF">HZF05_10470</name>
</gene>
<sequence length="65" mass="7395">MTMKDTAQGEEPGFDHDVDEIRKDRDNGSPETLEEKPEVSAENEDEDNLEAQRKAAKERKEGGYQ</sequence>
<organism evidence="2 3">
    <name type="scientific">Sphingomonas chungangi</name>
    <dbReference type="NCBI Taxonomy" id="2683589"/>
    <lineage>
        <taxon>Bacteria</taxon>
        <taxon>Pseudomonadati</taxon>
        <taxon>Pseudomonadota</taxon>
        <taxon>Alphaproteobacteria</taxon>
        <taxon>Sphingomonadales</taxon>
        <taxon>Sphingomonadaceae</taxon>
        <taxon>Sphingomonas</taxon>
    </lineage>
</organism>
<evidence type="ECO:0000313" key="3">
    <source>
        <dbReference type="Proteomes" id="UP000570166"/>
    </source>
</evidence>
<evidence type="ECO:0000256" key="1">
    <source>
        <dbReference type="SAM" id="MobiDB-lite"/>
    </source>
</evidence>
<feature type="compositionally biased region" description="Basic and acidic residues" evidence="1">
    <location>
        <begin position="13"/>
        <end position="39"/>
    </location>
</feature>
<dbReference type="EMBL" id="JACEIB010000006">
    <property type="protein sequence ID" value="MBA2934519.1"/>
    <property type="molecule type" value="Genomic_DNA"/>
</dbReference>
<dbReference type="RefSeq" id="WP_160365995.1">
    <property type="nucleotide sequence ID" value="NZ_JACEIB010000006.1"/>
</dbReference>
<dbReference type="AlphaFoldDB" id="A0A838L7N2"/>
<accession>A0A838L7N2</accession>
<proteinExistence type="predicted"/>
<feature type="compositionally biased region" description="Basic and acidic residues" evidence="1">
    <location>
        <begin position="50"/>
        <end position="65"/>
    </location>
</feature>